<sequence length="745" mass="82766">MAASHGELQAAIYEYALFLIFSCWQSQDSIPMLSDVYLYLSGSLSRETLSPQAENERNQLCSRLKSLQEKQNNAAPLPPRPPKTVTQPPLLAEEEDFYDDTMAVEPPATSPSYYTMSVEGVPHETDDSEVKENYEVMAADNRLDNDNYEVALVEDETYDEPEKEKEETNETDVPQEAPAGKTASEPASDEIYEGVDGEETPPIKIEATNHHAKAFTHDLENLAKPLKVSDVPNVFLQGYLCKHRKKGIYIGSKWQKRYCVLRDYAMYYFKDNHAEKQKGTIILPGYTPVPANRSKKEFSLVRENDRIYTFLAESQEDAEMWMQGIKKCAGAMLSKRQSEILSDIRKKEHEGDEDSLTYDDLAEGATKSSDNEESFDGEMYDDVAAGTKLQEDKLEDYEVKGRWGKLEDYEVKGSSKGGKLEDYEVPDTNMSTKPQVPLSDECYEAPVESEEAPPIQPPRPPKSEPIQGETYDLVQEPTPPVAPASQSKAALGDEFYDTAEEETVSPLEPVLKPPQQPIAPSRTLPTPERPPKPAAPAPVFDAGGDRLDEDMYDLVDAAKAPPSQAVPIQDSEYEVADTPPSRPDKPSNAPHIRTTPLPPPPEEPVPPRPSKPGAKPSPPLSTRPPPLGAKPPLPTPPEESKPSPPPPGEKKAPLPTPPSTPPAVTKAPVSTLVEEPAQVIDYASIYQAKWDVKADDEDELEFSRGDLIYIYEKANSDWWVGSKYKPQGYSIKLVPSNYIMRAYDL</sequence>
<dbReference type="Proteomes" id="UP000001593">
    <property type="component" value="Unassembled WGS sequence"/>
</dbReference>
<feature type="domain" description="PH" evidence="9">
    <location>
        <begin position="233"/>
        <end position="330"/>
    </location>
</feature>
<dbReference type="SMART" id="SM00326">
    <property type="entry name" value="SH3"/>
    <property type="match status" value="1"/>
</dbReference>
<dbReference type="InterPro" id="IPR001849">
    <property type="entry name" value="PH_domain"/>
</dbReference>
<dbReference type="PANTHER" id="PTHR15129:SF0">
    <property type="entry name" value="SH3 DOMAIN-CONTAINING PROTEIN"/>
    <property type="match status" value="1"/>
</dbReference>
<dbReference type="GO" id="GO:0005886">
    <property type="term" value="C:plasma membrane"/>
    <property type="evidence" value="ECO:0000318"/>
    <property type="project" value="GO_Central"/>
</dbReference>
<evidence type="ECO:0000313" key="11">
    <source>
        <dbReference type="Proteomes" id="UP000001593"/>
    </source>
</evidence>
<evidence type="ECO:0008006" key="12">
    <source>
        <dbReference type="Google" id="ProtNLM"/>
    </source>
</evidence>
<keyword evidence="4" id="KW-0963">Cytoplasm</keyword>
<feature type="compositionally biased region" description="Acidic residues" evidence="7">
    <location>
        <begin position="494"/>
        <end position="503"/>
    </location>
</feature>
<feature type="compositionally biased region" description="Acidic residues" evidence="7">
    <location>
        <begin position="351"/>
        <end position="362"/>
    </location>
</feature>
<feature type="compositionally biased region" description="Pro residues" evidence="7">
    <location>
        <begin position="596"/>
        <end position="647"/>
    </location>
</feature>
<proteinExistence type="inferred from homology"/>
<comment type="similarity">
    <text evidence="2">Belongs to the SKAP family.</text>
</comment>
<dbReference type="Gene3D" id="2.30.30.40">
    <property type="entry name" value="SH3 Domains"/>
    <property type="match status" value="1"/>
</dbReference>
<dbReference type="AlphaFoldDB" id="A7RJQ6"/>
<dbReference type="InParanoid" id="A7RJQ6"/>
<evidence type="ECO:0000259" key="8">
    <source>
        <dbReference type="PROSITE" id="PS50002"/>
    </source>
</evidence>
<dbReference type="Pfam" id="PF14604">
    <property type="entry name" value="SH3_9"/>
    <property type="match status" value="1"/>
</dbReference>
<dbReference type="GO" id="GO:0005737">
    <property type="term" value="C:cytoplasm"/>
    <property type="evidence" value="ECO:0000318"/>
    <property type="project" value="GO_Central"/>
</dbReference>
<dbReference type="InterPro" id="IPR011993">
    <property type="entry name" value="PH-like_dom_sf"/>
</dbReference>
<comment type="subcellular location">
    <subcellularLocation>
        <location evidence="1">Cytoplasm</location>
    </subcellularLocation>
</comment>
<evidence type="ECO:0000256" key="1">
    <source>
        <dbReference type="ARBA" id="ARBA00004496"/>
    </source>
</evidence>
<evidence type="ECO:0000313" key="10">
    <source>
        <dbReference type="EMBL" id="EDO48306.1"/>
    </source>
</evidence>
<dbReference type="OMA" id="HAKAFTH"/>
<evidence type="ECO:0000256" key="6">
    <source>
        <dbReference type="PROSITE-ProRule" id="PRU00192"/>
    </source>
</evidence>
<dbReference type="Gene3D" id="2.30.29.30">
    <property type="entry name" value="Pleckstrin-homology domain (PH domain)/Phosphotyrosine-binding domain (PTB)"/>
    <property type="match status" value="1"/>
</dbReference>
<feature type="region of interest" description="Disordered" evidence="7">
    <location>
        <begin position="156"/>
        <end position="196"/>
    </location>
</feature>
<feature type="region of interest" description="Disordered" evidence="7">
    <location>
        <begin position="344"/>
        <end position="377"/>
    </location>
</feature>
<feature type="compositionally biased region" description="Acidic residues" evidence="7">
    <location>
        <begin position="187"/>
        <end position="196"/>
    </location>
</feature>
<evidence type="ECO:0000256" key="5">
    <source>
        <dbReference type="ARBA" id="ARBA00022553"/>
    </source>
</evidence>
<name>A7RJQ6_NEMVE</name>
<evidence type="ECO:0000256" key="3">
    <source>
        <dbReference type="ARBA" id="ARBA00022443"/>
    </source>
</evidence>
<dbReference type="PANTHER" id="PTHR15129">
    <property type="entry name" value="SRC-ASSOCIATED ADAPTOR PROTEIN"/>
    <property type="match status" value="1"/>
</dbReference>
<dbReference type="SMART" id="SM00233">
    <property type="entry name" value="PH"/>
    <property type="match status" value="1"/>
</dbReference>
<dbReference type="HOGENOM" id="CLU_373120_0_0_1"/>
<dbReference type="STRING" id="45351.A7RJQ6"/>
<dbReference type="PROSITE" id="PS50003">
    <property type="entry name" value="PH_DOMAIN"/>
    <property type="match status" value="1"/>
</dbReference>
<dbReference type="InterPro" id="IPR036028">
    <property type="entry name" value="SH3-like_dom_sf"/>
</dbReference>
<feature type="region of interest" description="Disordered" evidence="7">
    <location>
        <begin position="411"/>
        <end position="669"/>
    </location>
</feature>
<keyword evidence="5" id="KW-0597">Phosphoprotein</keyword>
<dbReference type="SUPFAM" id="SSF50044">
    <property type="entry name" value="SH3-domain"/>
    <property type="match status" value="1"/>
</dbReference>
<reference evidence="10 11" key="1">
    <citation type="journal article" date="2007" name="Science">
        <title>Sea anemone genome reveals ancestral eumetazoan gene repertoire and genomic organization.</title>
        <authorList>
            <person name="Putnam N.H."/>
            <person name="Srivastava M."/>
            <person name="Hellsten U."/>
            <person name="Dirks B."/>
            <person name="Chapman J."/>
            <person name="Salamov A."/>
            <person name="Terry A."/>
            <person name="Shapiro H."/>
            <person name="Lindquist E."/>
            <person name="Kapitonov V.V."/>
            <person name="Jurka J."/>
            <person name="Genikhovich G."/>
            <person name="Grigoriev I.V."/>
            <person name="Lucas S.M."/>
            <person name="Steele R.E."/>
            <person name="Finnerty J.R."/>
            <person name="Technau U."/>
            <person name="Martindale M.Q."/>
            <person name="Rokhsar D.S."/>
        </authorList>
    </citation>
    <scope>NUCLEOTIDE SEQUENCE [LARGE SCALE GENOMIC DNA]</scope>
    <source>
        <strain evidence="11">CH2 X CH6</strain>
    </source>
</reference>
<evidence type="ECO:0000256" key="7">
    <source>
        <dbReference type="SAM" id="MobiDB-lite"/>
    </source>
</evidence>
<protein>
    <recommendedName>
        <fullName evidence="12">Src kinase-associated phosphoprotein 2</fullName>
    </recommendedName>
</protein>
<feature type="domain" description="SH3" evidence="8">
    <location>
        <begin position="681"/>
        <end position="744"/>
    </location>
</feature>
<dbReference type="eggNOG" id="ENOG502QVFD">
    <property type="taxonomic scope" value="Eukaryota"/>
</dbReference>
<dbReference type="Pfam" id="PF00169">
    <property type="entry name" value="PH"/>
    <property type="match status" value="1"/>
</dbReference>
<gene>
    <name evidence="10" type="ORF">NEMVEDRAFT_v1g238787</name>
</gene>
<dbReference type="InterPro" id="IPR037781">
    <property type="entry name" value="SKAP_fam"/>
</dbReference>
<organism evidence="10 11">
    <name type="scientific">Nematostella vectensis</name>
    <name type="common">Starlet sea anemone</name>
    <dbReference type="NCBI Taxonomy" id="45351"/>
    <lineage>
        <taxon>Eukaryota</taxon>
        <taxon>Metazoa</taxon>
        <taxon>Cnidaria</taxon>
        <taxon>Anthozoa</taxon>
        <taxon>Hexacorallia</taxon>
        <taxon>Actiniaria</taxon>
        <taxon>Edwardsiidae</taxon>
        <taxon>Nematostella</taxon>
    </lineage>
</organism>
<keyword evidence="3 6" id="KW-0728">SH3 domain</keyword>
<dbReference type="PROSITE" id="PS50002">
    <property type="entry name" value="SH3"/>
    <property type="match status" value="1"/>
</dbReference>
<dbReference type="InterPro" id="IPR001452">
    <property type="entry name" value="SH3_domain"/>
</dbReference>
<dbReference type="EMBL" id="DS469514">
    <property type="protein sequence ID" value="EDO48306.1"/>
    <property type="molecule type" value="Genomic_DNA"/>
</dbReference>
<evidence type="ECO:0000256" key="4">
    <source>
        <dbReference type="ARBA" id="ARBA00022490"/>
    </source>
</evidence>
<dbReference type="FunFam" id="2.30.29.30:FF:000734">
    <property type="entry name" value="Predicted protein"/>
    <property type="match status" value="1"/>
</dbReference>
<keyword evidence="11" id="KW-1185">Reference proteome</keyword>
<feature type="compositionally biased region" description="Basic and acidic residues" evidence="7">
    <location>
        <begin position="411"/>
        <end position="422"/>
    </location>
</feature>
<dbReference type="SUPFAM" id="SSF50729">
    <property type="entry name" value="PH domain-like"/>
    <property type="match status" value="1"/>
</dbReference>
<evidence type="ECO:0000256" key="2">
    <source>
        <dbReference type="ARBA" id="ARBA00005864"/>
    </source>
</evidence>
<evidence type="ECO:0000259" key="9">
    <source>
        <dbReference type="PROSITE" id="PS50003"/>
    </source>
</evidence>
<accession>A7RJQ6</accession>
<feature type="compositionally biased region" description="Acidic residues" evidence="7">
    <location>
        <begin position="441"/>
        <end position="451"/>
    </location>
</feature>
<dbReference type="CDD" id="cd00174">
    <property type="entry name" value="SH3"/>
    <property type="match status" value="1"/>
</dbReference>